<dbReference type="Pfam" id="PF13173">
    <property type="entry name" value="AAA_14"/>
    <property type="match status" value="1"/>
</dbReference>
<evidence type="ECO:0000313" key="4">
    <source>
        <dbReference type="Proteomes" id="UP000179243"/>
    </source>
</evidence>
<dbReference type="PANTHER" id="PTHR43566:SF2">
    <property type="entry name" value="DUF4143 DOMAIN-CONTAINING PROTEIN"/>
    <property type="match status" value="1"/>
</dbReference>
<evidence type="ECO:0000259" key="1">
    <source>
        <dbReference type="Pfam" id="PF13173"/>
    </source>
</evidence>
<dbReference type="PANTHER" id="PTHR43566">
    <property type="entry name" value="CONSERVED PROTEIN"/>
    <property type="match status" value="1"/>
</dbReference>
<dbReference type="AlphaFoldDB" id="A0A1F7F4Q5"/>
<dbReference type="Proteomes" id="UP000179243">
    <property type="component" value="Unassembled WGS sequence"/>
</dbReference>
<evidence type="ECO:0000313" key="3">
    <source>
        <dbReference type="EMBL" id="OGK01496.1"/>
    </source>
</evidence>
<protein>
    <submittedName>
        <fullName evidence="3">ATPase</fullName>
    </submittedName>
</protein>
<dbReference type="InterPro" id="IPR025420">
    <property type="entry name" value="DUF4143"/>
</dbReference>
<evidence type="ECO:0000259" key="2">
    <source>
        <dbReference type="Pfam" id="PF13635"/>
    </source>
</evidence>
<feature type="domain" description="AAA" evidence="1">
    <location>
        <begin position="15"/>
        <end position="132"/>
    </location>
</feature>
<dbReference type="InterPro" id="IPR027417">
    <property type="entry name" value="P-loop_NTPase"/>
</dbReference>
<comment type="caution">
    <text evidence="3">The sequence shown here is derived from an EMBL/GenBank/DDBJ whole genome shotgun (WGS) entry which is preliminary data.</text>
</comment>
<feature type="domain" description="DUF4143" evidence="2">
    <location>
        <begin position="170"/>
        <end position="325"/>
    </location>
</feature>
<organism evidence="3 4">
    <name type="scientific">Candidatus Raymondbacteria bacterium RIFOXYD12_FULL_49_13</name>
    <dbReference type="NCBI Taxonomy" id="1817890"/>
    <lineage>
        <taxon>Bacteria</taxon>
        <taxon>Raymondiibacteriota</taxon>
    </lineage>
</organism>
<dbReference type="EMBL" id="MFYX01000125">
    <property type="protein sequence ID" value="OGK01496.1"/>
    <property type="molecule type" value="Genomic_DNA"/>
</dbReference>
<dbReference type="Gene3D" id="3.40.50.300">
    <property type="entry name" value="P-loop containing nucleotide triphosphate hydrolases"/>
    <property type="match status" value="1"/>
</dbReference>
<accession>A0A1F7F4Q5</accession>
<name>A0A1F7F4Q5_UNCRA</name>
<dbReference type="Pfam" id="PF13635">
    <property type="entry name" value="DUF4143"/>
    <property type="match status" value="1"/>
</dbReference>
<reference evidence="3 4" key="1">
    <citation type="journal article" date="2016" name="Nat. Commun.">
        <title>Thousands of microbial genomes shed light on interconnected biogeochemical processes in an aquifer system.</title>
        <authorList>
            <person name="Anantharaman K."/>
            <person name="Brown C.T."/>
            <person name="Hug L.A."/>
            <person name="Sharon I."/>
            <person name="Castelle C.J."/>
            <person name="Probst A.J."/>
            <person name="Thomas B.C."/>
            <person name="Singh A."/>
            <person name="Wilkins M.J."/>
            <person name="Karaoz U."/>
            <person name="Brodie E.L."/>
            <person name="Williams K.H."/>
            <person name="Hubbard S.S."/>
            <person name="Banfield J.F."/>
        </authorList>
    </citation>
    <scope>NUCLEOTIDE SEQUENCE [LARGE SCALE GENOMIC DNA]</scope>
</reference>
<dbReference type="SUPFAM" id="SSF52540">
    <property type="entry name" value="P-loop containing nucleoside triphosphate hydrolases"/>
    <property type="match status" value="1"/>
</dbReference>
<dbReference type="InterPro" id="IPR041682">
    <property type="entry name" value="AAA_14"/>
</dbReference>
<gene>
    <name evidence="3" type="ORF">A2519_19445</name>
</gene>
<proteinExistence type="predicted"/>
<sequence length="384" mass="44402">MSELLRFLDHFSQNYFLFGPRGTGKSTWLQRRYPEAARLDLLDTALQRQYLAYPERLKDFLAAHKNHMTIIIDEIQRVPQMLSIVHQQIENNKALHFILTGSSARKLKQEGVDLLAGRAVVRHMHPFMAAEMGDLFDLEKSLEKGMVPLVRMAEFPEKTLRGYIDLYLEQEVKAEGIVRRLDIFNRFLEALTFSQAQVLNTAAIARDCAVSRNTVESYIAILEDLLLAVRIPVFSKRAKRALVSHKKFFFFDCGVYQSLRPAGPIDHPSEIAGPALEGLVMQHLRAWIDYRDCRLQMYYWRTLAGSEVDFILYGNDGFYALEVKNSKTIRPEDLRGLKSFRQEYPECSAYFLYRGEEKTDRDGIHCMPVADFLKRLDPKNPLPM</sequence>